<feature type="signal peptide" evidence="1">
    <location>
        <begin position="1"/>
        <end position="18"/>
    </location>
</feature>
<proteinExistence type="predicted"/>
<keyword evidence="3" id="KW-1185">Reference proteome</keyword>
<protein>
    <submittedName>
        <fullName evidence="2">Carboxypeptidase-like regulatory domain-containing protein</fullName>
    </submittedName>
</protein>
<keyword evidence="1" id="KW-0732">Signal</keyword>
<dbReference type="SUPFAM" id="SSF56935">
    <property type="entry name" value="Porins"/>
    <property type="match status" value="1"/>
</dbReference>
<dbReference type="EMBL" id="JAYLLN010000007">
    <property type="protein sequence ID" value="MEI5984257.1"/>
    <property type="molecule type" value="Genomic_DNA"/>
</dbReference>
<gene>
    <name evidence="2" type="ORF">VJ786_05005</name>
</gene>
<evidence type="ECO:0000313" key="3">
    <source>
        <dbReference type="Proteomes" id="UP001363035"/>
    </source>
</evidence>
<accession>A0ABU8I3F8</accession>
<evidence type="ECO:0000256" key="1">
    <source>
        <dbReference type="SAM" id="SignalP"/>
    </source>
</evidence>
<organism evidence="2 3">
    <name type="scientific">Sphingobacterium tenebrionis</name>
    <dbReference type="NCBI Taxonomy" id="3111775"/>
    <lineage>
        <taxon>Bacteria</taxon>
        <taxon>Pseudomonadati</taxon>
        <taxon>Bacteroidota</taxon>
        <taxon>Sphingobacteriia</taxon>
        <taxon>Sphingobacteriales</taxon>
        <taxon>Sphingobacteriaceae</taxon>
        <taxon>Sphingobacterium</taxon>
    </lineage>
</organism>
<feature type="chain" id="PRO_5047063534" evidence="1">
    <location>
        <begin position="19"/>
        <end position="525"/>
    </location>
</feature>
<evidence type="ECO:0000313" key="2">
    <source>
        <dbReference type="EMBL" id="MEI5984257.1"/>
    </source>
</evidence>
<dbReference type="InterPro" id="IPR008969">
    <property type="entry name" value="CarboxyPept-like_regulatory"/>
</dbReference>
<dbReference type="RefSeq" id="WP_099367914.1">
    <property type="nucleotide sequence ID" value="NZ_JAYLLN010000007.1"/>
</dbReference>
<dbReference type="Proteomes" id="UP001363035">
    <property type="component" value="Unassembled WGS sequence"/>
</dbReference>
<name>A0ABU8I3F8_9SPHI</name>
<sequence length="525" mass="60049">MRYFLLFVGFALANLVHAQNNAEIKGRVFDGNKKPLEKATVSIVSEKDSLVLSYSLTDDKGNFDFVRIPSQKPIILYVSYVNNPTYQKPLQLKAGEKLQLDSIIMGGNMIDEILITAVPPIRLNGDTLEYKADYFKTRPNATVEELLQILPGIQVNADGSIFYQGREVSGIRVNNKDFFVQDMKIATKNLDASLIDVVQVIKDKGESKREILDDTNLPIVINLKMKKEFLKADFGKFYGGAATRERYESGALINTFRDTLQISFIGFANNIGRSGFDYSELSQYGGLGRGENSNFMMYGSAGLMNQISSGINVNYDIAKKLKTNLYYNFAKDDHLFEQTDLNNRFYDEITDRSRSSGNSESHQIRHEMRAFARYHVDTTAQVSLDLRLNTGSNNFTGQNESVTWRNENDPVRDVNTSNLSNNKNINFNYRVNAEKRLQNKMLLSLEHQYSRINQDIFRNNDNWNRYYLLGDSIVDQTERSNVVSYTQNLKNRISLQVPLNKGFNFDVFAQFNVDEEEQLEELLNR</sequence>
<comment type="caution">
    <text evidence="2">The sequence shown here is derived from an EMBL/GenBank/DDBJ whole genome shotgun (WGS) entry which is preliminary data.</text>
</comment>
<reference evidence="2 3" key="1">
    <citation type="submission" date="2024-01" db="EMBL/GenBank/DDBJ databases">
        <title>Sphingobacterium tenebrionis sp. nov., a novel endophyte isolated from tenebrio molitor intestines.</title>
        <authorList>
            <person name="Zhang C."/>
        </authorList>
    </citation>
    <scope>NUCLEOTIDE SEQUENCE [LARGE SCALE GENOMIC DNA]</scope>
    <source>
        <strain evidence="2 3">PU5-4</strain>
    </source>
</reference>
<dbReference type="Pfam" id="PF13620">
    <property type="entry name" value="CarboxypepD_reg"/>
    <property type="match status" value="1"/>
</dbReference>
<dbReference type="SUPFAM" id="SSF49464">
    <property type="entry name" value="Carboxypeptidase regulatory domain-like"/>
    <property type="match status" value="1"/>
</dbReference>